<gene>
    <name evidence="2" type="ORF">GCM10011494_05320</name>
</gene>
<dbReference type="InterPro" id="IPR005625">
    <property type="entry name" value="PepSY-ass_TM"/>
</dbReference>
<evidence type="ECO:0000256" key="1">
    <source>
        <dbReference type="SAM" id="Phobius"/>
    </source>
</evidence>
<name>A0A916TPI2_9SPHN</name>
<keyword evidence="1" id="KW-1133">Transmembrane helix</keyword>
<dbReference type="Proteomes" id="UP000608154">
    <property type="component" value="Unassembled WGS sequence"/>
</dbReference>
<reference evidence="2" key="2">
    <citation type="submission" date="2020-09" db="EMBL/GenBank/DDBJ databases">
        <authorList>
            <person name="Sun Q."/>
            <person name="Zhou Y."/>
        </authorList>
    </citation>
    <scope>NUCLEOTIDE SEQUENCE</scope>
    <source>
        <strain evidence="2">CGMCC 1.15095</strain>
    </source>
</reference>
<organism evidence="2 3">
    <name type="scientific">Novosphingobium endophyticum</name>
    <dbReference type="NCBI Taxonomy" id="1955250"/>
    <lineage>
        <taxon>Bacteria</taxon>
        <taxon>Pseudomonadati</taxon>
        <taxon>Pseudomonadota</taxon>
        <taxon>Alphaproteobacteria</taxon>
        <taxon>Sphingomonadales</taxon>
        <taxon>Sphingomonadaceae</taxon>
        <taxon>Novosphingobium</taxon>
    </lineage>
</organism>
<comment type="caution">
    <text evidence="2">The sequence shown here is derived from an EMBL/GenBank/DDBJ whole genome shotgun (WGS) entry which is preliminary data.</text>
</comment>
<feature type="transmembrane region" description="Helical" evidence="1">
    <location>
        <begin position="191"/>
        <end position="211"/>
    </location>
</feature>
<dbReference type="PANTHER" id="PTHR34219:SF8">
    <property type="entry name" value="PEPSY DOMAIN-CONTAINING PROTEIN"/>
    <property type="match status" value="1"/>
</dbReference>
<keyword evidence="3" id="KW-1185">Reference proteome</keyword>
<dbReference type="Pfam" id="PF03929">
    <property type="entry name" value="PepSY_TM"/>
    <property type="match status" value="1"/>
</dbReference>
<feature type="transmembrane region" description="Helical" evidence="1">
    <location>
        <begin position="12"/>
        <end position="35"/>
    </location>
</feature>
<keyword evidence="1" id="KW-0472">Membrane</keyword>
<sequence length="424" mass="47762">MGLRRRTFFAWHSWIGLTAGLLLFVICWSGTVAVFSHELDWLADERLRAPPARQVAWQTIEEKVEAAKPGWHILAISAPLHPGFAAEVWIADPDDIWHRVWTDPASGEVLGTTSYFNVQRFFRSFHMSLFIDGWRIWGIPFGYWLVGLAAFVLATSFVTSLIFYRRFWRGFFKLERRKGAKVFWSDLHKLTGLWSLWFVALIAATGIWYLVEWKVTSEAPAPDPPAAEGSVSQTLPVEMLVARARQAYPALDIRTVVLDQMSSGLFEVQGQDGAWLVRDRGVRVWLDARDGSTIGIRRAAEMRPLHRWIDTADPLHFGNFGGLWSKAVWFLFGLGLSGLCLTGAYLQAKRQQRHGMAERRGPVLAAYAATTCALGASVPFAHEEMLRWGLEGELPTIPLGVTVVVGSWLFATLLALTLWVRAVR</sequence>
<dbReference type="EMBL" id="BMHK01000002">
    <property type="protein sequence ID" value="GGB89898.1"/>
    <property type="molecule type" value="Genomic_DNA"/>
</dbReference>
<proteinExistence type="predicted"/>
<feature type="transmembrane region" description="Helical" evidence="1">
    <location>
        <begin position="141"/>
        <end position="164"/>
    </location>
</feature>
<evidence type="ECO:0000313" key="2">
    <source>
        <dbReference type="EMBL" id="GGB89898.1"/>
    </source>
</evidence>
<dbReference type="PANTHER" id="PTHR34219">
    <property type="entry name" value="IRON-REGULATED INNER MEMBRANE PROTEIN-RELATED"/>
    <property type="match status" value="1"/>
</dbReference>
<feature type="transmembrane region" description="Helical" evidence="1">
    <location>
        <begin position="401"/>
        <end position="420"/>
    </location>
</feature>
<feature type="transmembrane region" description="Helical" evidence="1">
    <location>
        <begin position="360"/>
        <end position="381"/>
    </location>
</feature>
<accession>A0A916TPI2</accession>
<dbReference type="RefSeq" id="WP_188768085.1">
    <property type="nucleotide sequence ID" value="NZ_BMHK01000002.1"/>
</dbReference>
<feature type="transmembrane region" description="Helical" evidence="1">
    <location>
        <begin position="327"/>
        <end position="348"/>
    </location>
</feature>
<keyword evidence="1" id="KW-0812">Transmembrane</keyword>
<protein>
    <submittedName>
        <fullName evidence="2">Peptidase</fullName>
    </submittedName>
</protein>
<dbReference type="AlphaFoldDB" id="A0A916TPI2"/>
<reference evidence="2" key="1">
    <citation type="journal article" date="2014" name="Int. J. Syst. Evol. Microbiol.">
        <title>Complete genome sequence of Corynebacterium casei LMG S-19264T (=DSM 44701T), isolated from a smear-ripened cheese.</title>
        <authorList>
            <consortium name="US DOE Joint Genome Institute (JGI-PGF)"/>
            <person name="Walter F."/>
            <person name="Albersmeier A."/>
            <person name="Kalinowski J."/>
            <person name="Ruckert C."/>
        </authorList>
    </citation>
    <scope>NUCLEOTIDE SEQUENCE</scope>
    <source>
        <strain evidence="2">CGMCC 1.15095</strain>
    </source>
</reference>
<evidence type="ECO:0000313" key="3">
    <source>
        <dbReference type="Proteomes" id="UP000608154"/>
    </source>
</evidence>